<dbReference type="Proteomes" id="UP000199236">
    <property type="component" value="Unassembled WGS sequence"/>
</dbReference>
<dbReference type="RefSeq" id="WP_139229314.1">
    <property type="nucleotide sequence ID" value="NZ_FOVR01000011.1"/>
</dbReference>
<reference evidence="1 2" key="1">
    <citation type="submission" date="2016-10" db="EMBL/GenBank/DDBJ databases">
        <authorList>
            <person name="de Groot N.N."/>
        </authorList>
    </citation>
    <scope>NUCLEOTIDE SEQUENCE [LARGE SCALE GENOMIC DNA]</scope>
    <source>
        <strain evidence="1 2">CGMCC 1.9157</strain>
    </source>
</reference>
<dbReference type="OrthoDB" id="8420916at2"/>
<accession>A0A1I5JJE8</accession>
<evidence type="ECO:0008006" key="3">
    <source>
        <dbReference type="Google" id="ProtNLM"/>
    </source>
</evidence>
<proteinExistence type="predicted"/>
<organism evidence="1 2">
    <name type="scientific">Cohaesibacter marisflavi</name>
    <dbReference type="NCBI Taxonomy" id="655353"/>
    <lineage>
        <taxon>Bacteria</taxon>
        <taxon>Pseudomonadati</taxon>
        <taxon>Pseudomonadota</taxon>
        <taxon>Alphaproteobacteria</taxon>
        <taxon>Hyphomicrobiales</taxon>
        <taxon>Cohaesibacteraceae</taxon>
    </lineage>
</organism>
<dbReference type="AlphaFoldDB" id="A0A1I5JJE8"/>
<evidence type="ECO:0000313" key="2">
    <source>
        <dbReference type="Proteomes" id="UP000199236"/>
    </source>
</evidence>
<evidence type="ECO:0000313" key="1">
    <source>
        <dbReference type="EMBL" id="SFO72799.1"/>
    </source>
</evidence>
<dbReference type="STRING" id="655353.SAMN04488056_111193"/>
<gene>
    <name evidence="1" type="ORF">SAMN04488056_111193</name>
</gene>
<sequence length="415" mass="47438">MRAYVLDRFNEGRSVGVLCRVNFSDYVSHLPTDYRDYFVQRGITTNRYLDNLWETIVEKKHIPLLVIVASDEDAAPPKASEVTLREGWKILDGLQRSHRMKLLFEIVQYQLENVDQQANLLDEPDPIPKEVKKHRDWLLESDCPTSLFVKVLRTKRKLGQEAFKRVFEDISLWLEVWFGLDENEQIQKMLILNAGHKSVNIKHQIELLFSDYFTVLERNLGGRAVIRERDKSSIIYSKSRNAGQFHFSHLVTAFQSLDEGKPVSTNADFAAEKSLSMPSVEDSKLEINVDLLEAFAKFLCKLDQAFSQTDTAVKWLGREVVLAGLFAAVGKHSEKIGAPKTEVLLEFSGHLAEFKEWLNLDEFEQARNSLNLAKVNIGNKNKFAVQSATLNYLSDYNSPNPNWNELFGGGHSDDL</sequence>
<name>A0A1I5JJE8_9HYPH</name>
<protein>
    <recommendedName>
        <fullName evidence="3">DUF262 domain-containing protein</fullName>
    </recommendedName>
</protein>
<keyword evidence="2" id="KW-1185">Reference proteome</keyword>
<dbReference type="EMBL" id="FOVR01000011">
    <property type="protein sequence ID" value="SFO72799.1"/>
    <property type="molecule type" value="Genomic_DNA"/>
</dbReference>